<name>A0A1F5SJE2_9BACT</name>
<reference evidence="4 5" key="1">
    <citation type="journal article" date="2016" name="Nat. Commun.">
        <title>Thousands of microbial genomes shed light on interconnected biogeochemical processes in an aquifer system.</title>
        <authorList>
            <person name="Anantharaman K."/>
            <person name="Brown C.T."/>
            <person name="Hug L.A."/>
            <person name="Sharon I."/>
            <person name="Castelle C.J."/>
            <person name="Probst A.J."/>
            <person name="Thomas B.C."/>
            <person name="Singh A."/>
            <person name="Wilkins M.J."/>
            <person name="Karaoz U."/>
            <person name="Brodie E.L."/>
            <person name="Williams K.H."/>
            <person name="Hubbard S.S."/>
            <person name="Banfield J.F."/>
        </authorList>
    </citation>
    <scope>NUCLEOTIDE SEQUENCE [LARGE SCALE GENOMIC DNA]</scope>
</reference>
<comment type="cofactor">
    <cofactor evidence="1">
        <name>pyridoxal 5'-phosphate</name>
        <dbReference type="ChEBI" id="CHEBI:597326"/>
    </cofactor>
</comment>
<sequence>MSLTKLNRALAEEIRNLESQGRKKPPERVIVAVKKPALDRGPRFYLYGAGKKGFICMNSNSYLGLGLCNELIRGEETAGRKFGVGPGAVRFISGTFRPHVDLENRLADFHDRDAAIIMGSAYSASLGVLSQLITESTLIISDELNHNCIINAMRLARPIGKMIYPHNNTADLEKKLNEAIEQPRVKRVIIVTDGIFSMRGDCAPLAKIKFLSEEYGTCFPEGVITVMDDSHGVGAFGKTGRGTEEHTGARADILIGTLGKAFGVNGGYAAASEEVIEYLRNTAPMYIFSNPISPGEAAAALAAIDLVDSHLGRELLTGLREKTRLFREGLKDAGFETFEGDHPVVPLLTRNTDLAHSISKHLFEHGVLASPIVYPVVPRGEEEIRFQVSAAHTEKDLRMVLKALRSFKGQ</sequence>
<gene>
    <name evidence="4" type="ORF">A2227_06585</name>
</gene>
<dbReference type="Proteomes" id="UP000178367">
    <property type="component" value="Unassembled WGS sequence"/>
</dbReference>
<dbReference type="Gene3D" id="3.40.640.10">
    <property type="entry name" value="Type I PLP-dependent aspartate aminotransferase-like (Major domain)"/>
    <property type="match status" value="1"/>
</dbReference>
<evidence type="ECO:0000256" key="2">
    <source>
        <dbReference type="ARBA" id="ARBA00022679"/>
    </source>
</evidence>
<dbReference type="InterPro" id="IPR015424">
    <property type="entry name" value="PyrdxlP-dep_Trfase"/>
</dbReference>
<keyword evidence="2" id="KW-0808">Transferase</keyword>
<dbReference type="GO" id="GO:0030170">
    <property type="term" value="F:pyridoxal phosphate binding"/>
    <property type="evidence" value="ECO:0007669"/>
    <property type="project" value="InterPro"/>
</dbReference>
<dbReference type="EMBL" id="MFGB01000014">
    <property type="protein sequence ID" value="OGF26762.1"/>
    <property type="molecule type" value="Genomic_DNA"/>
</dbReference>
<proteinExistence type="predicted"/>
<feature type="domain" description="Aminotransferase class I/classII large" evidence="3">
    <location>
        <begin position="80"/>
        <end position="404"/>
    </location>
</feature>
<dbReference type="InterPro" id="IPR050087">
    <property type="entry name" value="AON_synthase_class-II"/>
</dbReference>
<dbReference type="AlphaFoldDB" id="A0A1F5SJE2"/>
<dbReference type="Gene3D" id="3.90.1150.10">
    <property type="entry name" value="Aspartate Aminotransferase, domain 1"/>
    <property type="match status" value="1"/>
</dbReference>
<evidence type="ECO:0000259" key="3">
    <source>
        <dbReference type="Pfam" id="PF00155"/>
    </source>
</evidence>
<dbReference type="InterPro" id="IPR004839">
    <property type="entry name" value="Aminotransferase_I/II_large"/>
</dbReference>
<evidence type="ECO:0000256" key="1">
    <source>
        <dbReference type="ARBA" id="ARBA00001933"/>
    </source>
</evidence>
<dbReference type="Pfam" id="PF00155">
    <property type="entry name" value="Aminotran_1_2"/>
    <property type="match status" value="1"/>
</dbReference>
<dbReference type="SUPFAM" id="SSF53383">
    <property type="entry name" value="PLP-dependent transferases"/>
    <property type="match status" value="1"/>
</dbReference>
<dbReference type="InterPro" id="IPR015421">
    <property type="entry name" value="PyrdxlP-dep_Trfase_major"/>
</dbReference>
<comment type="caution">
    <text evidence="4">The sequence shown here is derived from an EMBL/GenBank/DDBJ whole genome shotgun (WGS) entry which is preliminary data.</text>
</comment>
<dbReference type="GO" id="GO:0016740">
    <property type="term" value="F:transferase activity"/>
    <property type="evidence" value="ECO:0007669"/>
    <property type="project" value="UniProtKB-KW"/>
</dbReference>
<accession>A0A1F5SJE2</accession>
<dbReference type="PANTHER" id="PTHR13693:SF3">
    <property type="entry name" value="LD36009P"/>
    <property type="match status" value="1"/>
</dbReference>
<dbReference type="PANTHER" id="PTHR13693">
    <property type="entry name" value="CLASS II AMINOTRANSFERASE/8-AMINO-7-OXONONANOATE SYNTHASE"/>
    <property type="match status" value="1"/>
</dbReference>
<evidence type="ECO:0000313" key="4">
    <source>
        <dbReference type="EMBL" id="OGF26762.1"/>
    </source>
</evidence>
<dbReference type="InterPro" id="IPR015422">
    <property type="entry name" value="PyrdxlP-dep_Trfase_small"/>
</dbReference>
<protein>
    <submittedName>
        <fullName evidence="4">7-keto-8-aminopelargonate synthetase</fullName>
    </submittedName>
</protein>
<evidence type="ECO:0000313" key="5">
    <source>
        <dbReference type="Proteomes" id="UP000178367"/>
    </source>
</evidence>
<dbReference type="STRING" id="1797994.A2227_06585"/>
<organism evidence="4 5">
    <name type="scientific">Candidatus Falkowbacteria bacterium RIFOXYA2_FULL_47_19</name>
    <dbReference type="NCBI Taxonomy" id="1797994"/>
    <lineage>
        <taxon>Bacteria</taxon>
        <taxon>Candidatus Falkowiibacteriota</taxon>
    </lineage>
</organism>